<name>A0A5C5WRL2_9BACT</name>
<sequence>MSSLAADRSPHFSEMPRRGFTLLELLLTLAVLAAIASIAIPGASMLLGDRQLVRAGNQLQIEMTRMRVDAMRQGRVMMIEGMIDGNKLRTRPYFSQSDATEGITSGGTQTSLLTGADQATAVAMVVDETATKEIELDGDTLVQSVSVVSAARGFEIEQATQGDRGDGWSSPILFYPDGTTSTAAIVIAHSTLGRVVVKLRGITGDVTVSEVVP</sequence>
<dbReference type="InterPro" id="IPR012902">
    <property type="entry name" value="N_methyl_site"/>
</dbReference>
<dbReference type="EMBL" id="SJPI01000001">
    <property type="protein sequence ID" value="TWT52462.1"/>
    <property type="molecule type" value="Genomic_DNA"/>
</dbReference>
<dbReference type="InterPro" id="IPR045584">
    <property type="entry name" value="Pilin-like"/>
</dbReference>
<evidence type="ECO:0000313" key="3">
    <source>
        <dbReference type="Proteomes" id="UP000316598"/>
    </source>
</evidence>
<dbReference type="SUPFAM" id="SSF54523">
    <property type="entry name" value="Pili subunits"/>
    <property type="match status" value="1"/>
</dbReference>
<dbReference type="RefSeq" id="WP_146512834.1">
    <property type="nucleotide sequence ID" value="NZ_SJPI01000001.1"/>
</dbReference>
<reference evidence="2 3" key="1">
    <citation type="submission" date="2019-02" db="EMBL/GenBank/DDBJ databases">
        <title>Deep-cultivation of Planctomycetes and their phenomic and genomic characterization uncovers novel biology.</title>
        <authorList>
            <person name="Wiegand S."/>
            <person name="Jogler M."/>
            <person name="Boedeker C."/>
            <person name="Pinto D."/>
            <person name="Vollmers J."/>
            <person name="Rivas-Marin E."/>
            <person name="Kohn T."/>
            <person name="Peeters S.H."/>
            <person name="Heuer A."/>
            <person name="Rast P."/>
            <person name="Oberbeckmann S."/>
            <person name="Bunk B."/>
            <person name="Jeske O."/>
            <person name="Meyerdierks A."/>
            <person name="Storesund J.E."/>
            <person name="Kallscheuer N."/>
            <person name="Luecker S."/>
            <person name="Lage O.M."/>
            <person name="Pohl T."/>
            <person name="Merkel B.J."/>
            <person name="Hornburger P."/>
            <person name="Mueller R.-W."/>
            <person name="Bruemmer F."/>
            <person name="Labrenz M."/>
            <person name="Spormann A.M."/>
            <person name="Op Den Camp H."/>
            <person name="Overmann J."/>
            <person name="Amann R."/>
            <person name="Jetten M.S.M."/>
            <person name="Mascher T."/>
            <person name="Medema M.H."/>
            <person name="Devos D.P."/>
            <person name="Kaster A.-K."/>
            <person name="Ovreas L."/>
            <person name="Rohde M."/>
            <person name="Galperin M.Y."/>
            <person name="Jogler C."/>
        </authorList>
    </citation>
    <scope>NUCLEOTIDE SEQUENCE [LARGE SCALE GENOMIC DNA]</scope>
    <source>
        <strain evidence="2 3">Pla22</strain>
    </source>
</reference>
<dbReference type="Proteomes" id="UP000316598">
    <property type="component" value="Unassembled WGS sequence"/>
</dbReference>
<keyword evidence="1" id="KW-1133">Transmembrane helix</keyword>
<feature type="transmembrane region" description="Helical" evidence="1">
    <location>
        <begin position="20"/>
        <end position="47"/>
    </location>
</feature>
<dbReference type="Pfam" id="PF07963">
    <property type="entry name" value="N_methyl"/>
    <property type="match status" value="1"/>
</dbReference>
<proteinExistence type="predicted"/>
<evidence type="ECO:0000313" key="2">
    <source>
        <dbReference type="EMBL" id="TWT52462.1"/>
    </source>
</evidence>
<gene>
    <name evidence="2" type="ORF">Pla22_00860</name>
</gene>
<dbReference type="NCBIfam" id="TIGR02532">
    <property type="entry name" value="IV_pilin_GFxxxE"/>
    <property type="match status" value="1"/>
</dbReference>
<accession>A0A5C5WRL2</accession>
<dbReference type="PROSITE" id="PS00409">
    <property type="entry name" value="PROKAR_NTER_METHYL"/>
    <property type="match status" value="1"/>
</dbReference>
<keyword evidence="1" id="KW-0812">Transmembrane</keyword>
<protein>
    <recommendedName>
        <fullName evidence="4">General secretion pathway GspH domain-containing protein</fullName>
    </recommendedName>
</protein>
<evidence type="ECO:0000256" key="1">
    <source>
        <dbReference type="SAM" id="Phobius"/>
    </source>
</evidence>
<keyword evidence="3" id="KW-1185">Reference proteome</keyword>
<evidence type="ECO:0008006" key="4">
    <source>
        <dbReference type="Google" id="ProtNLM"/>
    </source>
</evidence>
<organism evidence="2 3">
    <name type="scientific">Rubripirellula amarantea</name>
    <dbReference type="NCBI Taxonomy" id="2527999"/>
    <lineage>
        <taxon>Bacteria</taxon>
        <taxon>Pseudomonadati</taxon>
        <taxon>Planctomycetota</taxon>
        <taxon>Planctomycetia</taxon>
        <taxon>Pirellulales</taxon>
        <taxon>Pirellulaceae</taxon>
        <taxon>Rubripirellula</taxon>
    </lineage>
</organism>
<dbReference type="AlphaFoldDB" id="A0A5C5WRL2"/>
<comment type="caution">
    <text evidence="2">The sequence shown here is derived from an EMBL/GenBank/DDBJ whole genome shotgun (WGS) entry which is preliminary data.</text>
</comment>
<keyword evidence="1" id="KW-0472">Membrane</keyword>
<dbReference type="OrthoDB" id="215686at2"/>